<comment type="similarity">
    <text evidence="1">Belongs to the Mediator complex subunit 25 family.</text>
</comment>
<evidence type="ECO:0000313" key="4">
    <source>
        <dbReference type="EMBL" id="KAJ0207549.1"/>
    </source>
</evidence>
<feature type="domain" description="Mediator of RNA polymerase II transcription subunit 25 von Willebrand factor type A" evidence="3">
    <location>
        <begin position="15"/>
        <end position="118"/>
    </location>
</feature>
<dbReference type="InterPro" id="IPR021419">
    <property type="entry name" value="Mediator_Med25_VWA"/>
</dbReference>
<keyword evidence="5" id="KW-1185">Reference proteome</keyword>
<organism evidence="4 5">
    <name type="scientific">Lactuca sativa</name>
    <name type="common">Garden lettuce</name>
    <dbReference type="NCBI Taxonomy" id="4236"/>
    <lineage>
        <taxon>Eukaryota</taxon>
        <taxon>Viridiplantae</taxon>
        <taxon>Streptophyta</taxon>
        <taxon>Embryophyta</taxon>
        <taxon>Tracheophyta</taxon>
        <taxon>Spermatophyta</taxon>
        <taxon>Magnoliopsida</taxon>
        <taxon>eudicotyledons</taxon>
        <taxon>Gunneridae</taxon>
        <taxon>Pentapetalae</taxon>
        <taxon>asterids</taxon>
        <taxon>campanulids</taxon>
        <taxon>Asterales</taxon>
        <taxon>Asteraceae</taxon>
        <taxon>Cichorioideae</taxon>
        <taxon>Cichorieae</taxon>
        <taxon>Lactucinae</taxon>
        <taxon>Lactuca</taxon>
    </lineage>
</organism>
<gene>
    <name evidence="4" type="ORF">LSAT_V11C500249680</name>
</gene>
<name>A0A9R1XCP9_LACSA</name>
<proteinExistence type="inferred from homology"/>
<dbReference type="PANTHER" id="PTHR12433:SF11">
    <property type="entry name" value="MEDIATOR OF RNA POLYMERASE II TRANSCRIPTION SUBUNIT 25"/>
    <property type="match status" value="1"/>
</dbReference>
<sequence length="171" mass="18815">MPLSVDRQLVQTIVPGVQIHCILVAASNPYPLPTVVYQLPMQKIEPTDNNEAQSESCLSDAETIAKAFSQCSVSLSVICPKQLPKLKVVYNARKRIPSAADPTIVIVKNPHYLVLISETFMEARAALCRPGITNLPSESPIKVDATSIPHVSAPLHLQFHQVLFQIHVYII</sequence>
<dbReference type="PANTHER" id="PTHR12433">
    <property type="entry name" value="MEDIATOR OF RNA POLYMERASE II TRANSCRIPTION SUBUNIT 25"/>
    <property type="match status" value="1"/>
</dbReference>
<comment type="caution">
    <text evidence="4">The sequence shown here is derived from an EMBL/GenBank/DDBJ whole genome shotgun (WGS) entry which is preliminary data.</text>
</comment>
<evidence type="ECO:0000256" key="2">
    <source>
        <dbReference type="ARBA" id="ARBA00019694"/>
    </source>
</evidence>
<evidence type="ECO:0000256" key="1">
    <source>
        <dbReference type="ARBA" id="ARBA00009102"/>
    </source>
</evidence>
<reference evidence="4 5" key="1">
    <citation type="journal article" date="2017" name="Nat. Commun.">
        <title>Genome assembly with in vitro proximity ligation data and whole-genome triplication in lettuce.</title>
        <authorList>
            <person name="Reyes-Chin-Wo S."/>
            <person name="Wang Z."/>
            <person name="Yang X."/>
            <person name="Kozik A."/>
            <person name="Arikit S."/>
            <person name="Song C."/>
            <person name="Xia L."/>
            <person name="Froenicke L."/>
            <person name="Lavelle D.O."/>
            <person name="Truco M.J."/>
            <person name="Xia R."/>
            <person name="Zhu S."/>
            <person name="Xu C."/>
            <person name="Xu H."/>
            <person name="Xu X."/>
            <person name="Cox K."/>
            <person name="Korf I."/>
            <person name="Meyers B.C."/>
            <person name="Michelmore R.W."/>
        </authorList>
    </citation>
    <scope>NUCLEOTIDE SEQUENCE [LARGE SCALE GENOMIC DNA]</scope>
    <source>
        <strain evidence="5">cv. Salinas</strain>
        <tissue evidence="4">Seedlings</tissue>
    </source>
</reference>
<dbReference type="Proteomes" id="UP000235145">
    <property type="component" value="Unassembled WGS sequence"/>
</dbReference>
<dbReference type="Pfam" id="PF11265">
    <property type="entry name" value="Med25_VWA"/>
    <property type="match status" value="1"/>
</dbReference>
<accession>A0A9R1XCP9</accession>
<evidence type="ECO:0000259" key="3">
    <source>
        <dbReference type="Pfam" id="PF11265"/>
    </source>
</evidence>
<protein>
    <recommendedName>
        <fullName evidence="2">Mediator of RNA polymerase II transcription subunit 25</fullName>
    </recommendedName>
</protein>
<dbReference type="EMBL" id="NBSK02000005">
    <property type="protein sequence ID" value="KAJ0207549.1"/>
    <property type="molecule type" value="Genomic_DNA"/>
</dbReference>
<evidence type="ECO:0000313" key="5">
    <source>
        <dbReference type="Proteomes" id="UP000235145"/>
    </source>
</evidence>
<dbReference type="AlphaFoldDB" id="A0A9R1XCP9"/>